<organism evidence="2 3">
    <name type="scientific">Zea mays</name>
    <name type="common">Maize</name>
    <dbReference type="NCBI Taxonomy" id="4577"/>
    <lineage>
        <taxon>Eukaryota</taxon>
        <taxon>Viridiplantae</taxon>
        <taxon>Streptophyta</taxon>
        <taxon>Embryophyta</taxon>
        <taxon>Tracheophyta</taxon>
        <taxon>Spermatophyta</taxon>
        <taxon>Magnoliopsida</taxon>
        <taxon>Liliopsida</taxon>
        <taxon>Poales</taxon>
        <taxon>Poaceae</taxon>
        <taxon>PACMAD clade</taxon>
        <taxon>Panicoideae</taxon>
        <taxon>Andropogonodae</taxon>
        <taxon>Andropogoneae</taxon>
        <taxon>Tripsacinae</taxon>
        <taxon>Zea</taxon>
    </lineage>
</organism>
<dbReference type="InParanoid" id="A0A804RF42"/>
<evidence type="ECO:0000256" key="1">
    <source>
        <dbReference type="SAM" id="MobiDB-lite"/>
    </source>
</evidence>
<dbReference type="OrthoDB" id="10551067at2759"/>
<dbReference type="Gramene" id="Zm00001eb413240_T005">
    <property type="protein sequence ID" value="Zm00001eb413240_P005"/>
    <property type="gene ID" value="Zm00001eb413240"/>
</dbReference>
<sequence length="334" mass="37001">MEQQMVPLCVKSVKRKRKRVDHSNIILALPAIYPFPQKKTVASAAGKKRAATKKNTTVYIFSLVSGRNKTRNKAARAPKQGLRKGKRKNAKAAHAPNDDALTEGRIGSVDISNGASNEHPVQEDQKDLIRQQHNFSNTGDDIIVDDRSGDANEPKIVSNEQYISDEEAGTVQLPNPAKQDILEADSAVEQPYVINNEQQIMEEQPGVENQQNVAVNQQHKPDEQAGIMQEQNIGNALEENVPEDPTVFADIFNFPLNNELMDLSNIEDNLEDSTGVQDEQTIMNNQQLIPDQQAGLVHQQNPENAIEKVVAEDDPAVLGDIFSFPLSNQLMDLD</sequence>
<dbReference type="EnsemblPlants" id="Zm00001eb413240_T005">
    <property type="protein sequence ID" value="Zm00001eb413240_P005"/>
    <property type="gene ID" value="Zm00001eb413240"/>
</dbReference>
<dbReference type="AlphaFoldDB" id="A0A804RF42"/>
<proteinExistence type="evidence at protein level"/>
<name>A0A804RF42_MAIZE</name>
<dbReference type="Proteomes" id="UP000007305">
    <property type="component" value="Chromosome 10"/>
</dbReference>
<evidence type="ECO:0000313" key="2">
    <source>
        <dbReference type="EnsemblPlants" id="Zm00001eb413240_P005"/>
    </source>
</evidence>
<evidence type="ECO:0000313" key="3">
    <source>
        <dbReference type="Proteomes" id="UP000007305"/>
    </source>
</evidence>
<feature type="compositionally biased region" description="Basic residues" evidence="1">
    <location>
        <begin position="69"/>
        <end position="91"/>
    </location>
</feature>
<feature type="region of interest" description="Disordered" evidence="1">
    <location>
        <begin position="69"/>
        <end position="105"/>
    </location>
</feature>
<evidence type="ECO:0007829" key="4">
    <source>
        <dbReference type="PeptideAtlas" id="A0A804RF42"/>
    </source>
</evidence>
<keyword evidence="3" id="KW-1185">Reference proteome</keyword>
<reference evidence="2" key="2">
    <citation type="submission" date="2019-07" db="EMBL/GenBank/DDBJ databases">
        <authorList>
            <person name="Seetharam A."/>
            <person name="Woodhouse M."/>
            <person name="Cannon E."/>
        </authorList>
    </citation>
    <scope>NUCLEOTIDE SEQUENCE [LARGE SCALE GENOMIC DNA]</scope>
    <source>
        <strain evidence="2">cv. B73</strain>
    </source>
</reference>
<reference evidence="3" key="1">
    <citation type="journal article" date="2009" name="Science">
        <title>The B73 maize genome: complexity, diversity, and dynamics.</title>
        <authorList>
            <person name="Schnable P.S."/>
            <person name="Ware D."/>
            <person name="Fulton R.S."/>
            <person name="Stein J.C."/>
            <person name="Wei F."/>
            <person name="Pasternak S."/>
            <person name="Liang C."/>
            <person name="Zhang J."/>
            <person name="Fulton L."/>
            <person name="Graves T.A."/>
            <person name="Minx P."/>
            <person name="Reily A.D."/>
            <person name="Courtney L."/>
            <person name="Kruchowski S.S."/>
            <person name="Tomlinson C."/>
            <person name="Strong C."/>
            <person name="Delehaunty K."/>
            <person name="Fronick C."/>
            <person name="Courtney B."/>
            <person name="Rock S.M."/>
            <person name="Belter E."/>
            <person name="Du F."/>
            <person name="Kim K."/>
            <person name="Abbott R.M."/>
            <person name="Cotton M."/>
            <person name="Levy A."/>
            <person name="Marchetto P."/>
            <person name="Ochoa K."/>
            <person name="Jackson S.M."/>
            <person name="Gillam B."/>
            <person name="Chen W."/>
            <person name="Yan L."/>
            <person name="Higginbotham J."/>
            <person name="Cardenas M."/>
            <person name="Waligorski J."/>
            <person name="Applebaum E."/>
            <person name="Phelps L."/>
            <person name="Falcone J."/>
            <person name="Kanchi K."/>
            <person name="Thane T."/>
            <person name="Scimone A."/>
            <person name="Thane N."/>
            <person name="Henke J."/>
            <person name="Wang T."/>
            <person name="Ruppert J."/>
            <person name="Shah N."/>
            <person name="Rotter K."/>
            <person name="Hodges J."/>
            <person name="Ingenthron E."/>
            <person name="Cordes M."/>
            <person name="Kohlberg S."/>
            <person name="Sgro J."/>
            <person name="Delgado B."/>
            <person name="Mead K."/>
            <person name="Chinwalla A."/>
            <person name="Leonard S."/>
            <person name="Crouse K."/>
            <person name="Collura K."/>
            <person name="Kudrna D."/>
            <person name="Currie J."/>
            <person name="He R."/>
            <person name="Angelova A."/>
            <person name="Rajasekar S."/>
            <person name="Mueller T."/>
            <person name="Lomeli R."/>
            <person name="Scara G."/>
            <person name="Ko A."/>
            <person name="Delaney K."/>
            <person name="Wissotski M."/>
            <person name="Lopez G."/>
            <person name="Campos D."/>
            <person name="Braidotti M."/>
            <person name="Ashley E."/>
            <person name="Golser W."/>
            <person name="Kim H."/>
            <person name="Lee S."/>
            <person name="Lin J."/>
            <person name="Dujmic Z."/>
            <person name="Kim W."/>
            <person name="Talag J."/>
            <person name="Zuccolo A."/>
            <person name="Fan C."/>
            <person name="Sebastian A."/>
            <person name="Kramer M."/>
            <person name="Spiegel L."/>
            <person name="Nascimento L."/>
            <person name="Zutavern T."/>
            <person name="Miller B."/>
            <person name="Ambroise C."/>
            <person name="Muller S."/>
            <person name="Spooner W."/>
            <person name="Narechania A."/>
            <person name="Ren L."/>
            <person name="Wei S."/>
            <person name="Kumari S."/>
            <person name="Faga B."/>
            <person name="Levy M.J."/>
            <person name="McMahan L."/>
            <person name="Van Buren P."/>
            <person name="Vaughn M.W."/>
            <person name="Ying K."/>
            <person name="Yeh C.-T."/>
            <person name="Emrich S.J."/>
            <person name="Jia Y."/>
            <person name="Kalyanaraman A."/>
            <person name="Hsia A.-P."/>
            <person name="Barbazuk W.B."/>
            <person name="Baucom R.S."/>
            <person name="Brutnell T.P."/>
            <person name="Carpita N.C."/>
            <person name="Chaparro C."/>
            <person name="Chia J.-M."/>
            <person name="Deragon J.-M."/>
            <person name="Estill J.C."/>
            <person name="Fu Y."/>
            <person name="Jeddeloh J.A."/>
            <person name="Han Y."/>
            <person name="Lee H."/>
            <person name="Li P."/>
            <person name="Lisch D.R."/>
            <person name="Liu S."/>
            <person name="Liu Z."/>
            <person name="Nagel D.H."/>
            <person name="McCann M.C."/>
            <person name="SanMiguel P."/>
            <person name="Myers A.M."/>
            <person name="Nettleton D."/>
            <person name="Nguyen J."/>
            <person name="Penning B.W."/>
            <person name="Ponnala L."/>
            <person name="Schneider K.L."/>
            <person name="Schwartz D.C."/>
            <person name="Sharma A."/>
            <person name="Soderlund C."/>
            <person name="Springer N.M."/>
            <person name="Sun Q."/>
            <person name="Wang H."/>
            <person name="Waterman M."/>
            <person name="Westerman R."/>
            <person name="Wolfgruber T.K."/>
            <person name="Yang L."/>
            <person name="Yu Y."/>
            <person name="Zhang L."/>
            <person name="Zhou S."/>
            <person name="Zhu Q."/>
            <person name="Bennetzen J.L."/>
            <person name="Dawe R.K."/>
            <person name="Jiang J."/>
            <person name="Jiang N."/>
            <person name="Presting G.G."/>
            <person name="Wessler S.R."/>
            <person name="Aluru S."/>
            <person name="Martienssen R.A."/>
            <person name="Clifton S.W."/>
            <person name="McCombie W.R."/>
            <person name="Wing R.A."/>
            <person name="Wilson R.K."/>
        </authorList>
    </citation>
    <scope>NUCLEOTIDE SEQUENCE [LARGE SCALE GENOMIC DNA]</scope>
    <source>
        <strain evidence="3">cv. B73</strain>
    </source>
</reference>
<reference evidence="2" key="3">
    <citation type="submission" date="2021-05" db="UniProtKB">
        <authorList>
            <consortium name="EnsemblPlants"/>
        </authorList>
    </citation>
    <scope>IDENTIFICATION</scope>
    <source>
        <strain evidence="2">cv. B73</strain>
    </source>
</reference>
<accession>A0A804RF42</accession>
<gene>
    <name evidence="2" type="primary">LOC100193884</name>
</gene>
<protein>
    <submittedName>
        <fullName evidence="2">Uncharacterized protein</fullName>
    </submittedName>
</protein>
<keyword evidence="4" id="KW-1267">Proteomics identification</keyword>